<organism evidence="3 4">
    <name type="scientific">Bdellovibrio bacteriovorus</name>
    <dbReference type="NCBI Taxonomy" id="959"/>
    <lineage>
        <taxon>Bacteria</taxon>
        <taxon>Pseudomonadati</taxon>
        <taxon>Bdellovibrionota</taxon>
        <taxon>Bdellovibrionia</taxon>
        <taxon>Bdellovibrionales</taxon>
        <taxon>Pseudobdellovibrionaceae</taxon>
        <taxon>Bdellovibrio</taxon>
    </lineage>
</organism>
<evidence type="ECO:0000256" key="1">
    <source>
        <dbReference type="SAM" id="MobiDB-lite"/>
    </source>
</evidence>
<feature type="transmembrane region" description="Helical" evidence="2">
    <location>
        <begin position="502"/>
        <end position="520"/>
    </location>
</feature>
<evidence type="ECO:0000313" key="3">
    <source>
        <dbReference type="EMBL" id="KYG61256.1"/>
    </source>
</evidence>
<evidence type="ECO:0000256" key="2">
    <source>
        <dbReference type="SAM" id="Phobius"/>
    </source>
</evidence>
<evidence type="ECO:0000313" key="4">
    <source>
        <dbReference type="Proteomes" id="UP000075391"/>
    </source>
</evidence>
<comment type="caution">
    <text evidence="3">The sequence shown here is derived from an EMBL/GenBank/DDBJ whole genome shotgun (WGS) entry which is preliminary data.</text>
</comment>
<name>A0A150WE39_BDEBC</name>
<keyword evidence="2" id="KW-0812">Transmembrane</keyword>
<dbReference type="EMBL" id="LUKF01000017">
    <property type="protein sequence ID" value="KYG61256.1"/>
    <property type="molecule type" value="Genomic_DNA"/>
</dbReference>
<gene>
    <name evidence="3" type="ORF">AZI85_09965</name>
</gene>
<keyword evidence="2" id="KW-1133">Transmembrane helix</keyword>
<reference evidence="3 4" key="1">
    <citation type="submission" date="2016-03" db="EMBL/GenBank/DDBJ databases">
        <authorList>
            <person name="Ploux O."/>
        </authorList>
    </citation>
    <scope>NUCLEOTIDE SEQUENCE [LARGE SCALE GENOMIC DNA]</scope>
    <source>
        <strain evidence="3 4">BER2</strain>
    </source>
</reference>
<feature type="region of interest" description="Disordered" evidence="1">
    <location>
        <begin position="579"/>
        <end position="601"/>
    </location>
</feature>
<dbReference type="OrthoDB" id="5287583at2"/>
<accession>A0A150WE39</accession>
<dbReference type="AlphaFoldDB" id="A0A150WE39"/>
<sequence length="601" mass="64825">MIGKFKPSSLLKNLAAGISVVTMCIAPVAEGAAASNQKKLINQYLKETGLTTKKMTVGEYWRMVRHVYPDHLQSQMDQWVALNRNQMMPSIEASTFKDANGNEQVRLTLTKDGQTMNLNFTGDEENPLKVNGVPVQKKELLNYNSFNALAGKLAKQDPMINKSLKTGKQKPLGKDFVLSYKEYVKLSARQKAEYMIRMRRAMEAAQRVYTAIYGAQAMNEFNSSNKYEFVLNFLFGEEAQAAGLTGKNCIVAGYLSVYGENGSCGGNKQGADDLKRKMAASGASCASNGVACNPMVYGFNSSGQAFCVSRADVKYATRTCNSMSPLNGGDEKSTALNKKRIIESYLKSKGQNIDLQLNDENKIPEEQYKQISTYLTDLKAYISSAIGACDTAPLKDIQKQREDQVNACQEIKDRAFELQAFAVNPTPPTPLPNPDPGVNNCTDQGRGQAGPNGQCKCPEGQKEGEGGICMIVETGGGGDLPGGKEVAPKEDSCGFWCRNKNWIIPVGVGLLALGAFWWLFKKDSKAKSTDPVYVPPAPVPEPTATATATPPVVEPPPPAPCPAPNTLVNGVCVPPVVVPPPTTTTEGGTKTDDGIKAGGVR</sequence>
<keyword evidence="2" id="KW-0472">Membrane</keyword>
<dbReference type="RefSeq" id="WP_063244617.1">
    <property type="nucleotide sequence ID" value="NZ_CP168967.1"/>
</dbReference>
<protein>
    <submittedName>
        <fullName evidence="3">Uncharacterized protein</fullName>
    </submittedName>
</protein>
<dbReference type="Proteomes" id="UP000075391">
    <property type="component" value="Unassembled WGS sequence"/>
</dbReference>
<proteinExistence type="predicted"/>